<feature type="domain" description="Peptidoglycan binding-like" evidence="3">
    <location>
        <begin position="68"/>
        <end position="120"/>
    </location>
</feature>
<dbReference type="InterPro" id="IPR002477">
    <property type="entry name" value="Peptidoglycan-bd-like"/>
</dbReference>
<keyword evidence="2" id="KW-0732">Signal</keyword>
<feature type="region of interest" description="Disordered" evidence="1">
    <location>
        <begin position="28"/>
        <end position="64"/>
    </location>
</feature>
<dbReference type="InterPro" id="IPR036365">
    <property type="entry name" value="PGBD-like_sf"/>
</dbReference>
<sequence>MNPRLVRLLVLGAPIVLLAACASEPAAPAAPAVPAPVPAPAPAPAVVIPTPPVAATPPAPRRNGRLTVREAQQALADKGYDPGVIDGHWGPRSVEALRQFQRAEGLMATGRLDSVSLEALAR</sequence>
<gene>
    <name evidence="4" type="ORF">J1M35_00620</name>
</gene>
<dbReference type="Proteomes" id="UP000663903">
    <property type="component" value="Chromosome"/>
</dbReference>
<feature type="chain" id="PRO_5036824453" evidence="2">
    <location>
        <begin position="20"/>
        <end position="122"/>
    </location>
</feature>
<accession>A0A975H3P6</accession>
<keyword evidence="5" id="KW-1185">Reference proteome</keyword>
<protein>
    <submittedName>
        <fullName evidence="4">Peptidoglycan-binding protein</fullName>
    </submittedName>
</protein>
<evidence type="ECO:0000256" key="2">
    <source>
        <dbReference type="SAM" id="SignalP"/>
    </source>
</evidence>
<dbReference type="Pfam" id="PF01471">
    <property type="entry name" value="PG_binding_1"/>
    <property type="match status" value="1"/>
</dbReference>
<dbReference type="InterPro" id="IPR036366">
    <property type="entry name" value="PGBDSf"/>
</dbReference>
<evidence type="ECO:0000313" key="5">
    <source>
        <dbReference type="Proteomes" id="UP000663903"/>
    </source>
</evidence>
<dbReference type="Gene3D" id="1.10.101.10">
    <property type="entry name" value="PGBD-like superfamily/PGBD"/>
    <property type="match status" value="1"/>
</dbReference>
<dbReference type="PROSITE" id="PS51257">
    <property type="entry name" value="PROKAR_LIPOPROTEIN"/>
    <property type="match status" value="1"/>
</dbReference>
<dbReference type="SUPFAM" id="SSF47090">
    <property type="entry name" value="PGBD-like"/>
    <property type="match status" value="1"/>
</dbReference>
<proteinExistence type="predicted"/>
<dbReference type="RefSeq" id="WP_208009214.1">
    <property type="nucleotide sequence ID" value="NZ_CP071796.1"/>
</dbReference>
<evidence type="ECO:0000259" key="3">
    <source>
        <dbReference type="Pfam" id="PF01471"/>
    </source>
</evidence>
<name>A0A975H3P6_9BURK</name>
<dbReference type="EMBL" id="CP071796">
    <property type="protein sequence ID" value="QTD45466.1"/>
    <property type="molecule type" value="Genomic_DNA"/>
</dbReference>
<dbReference type="KEGG" id="otd:J1M35_00620"/>
<feature type="compositionally biased region" description="Pro residues" evidence="1">
    <location>
        <begin position="31"/>
        <end position="60"/>
    </location>
</feature>
<feature type="signal peptide" evidence="2">
    <location>
        <begin position="1"/>
        <end position="19"/>
    </location>
</feature>
<organism evidence="4 5">
    <name type="scientific">Ottowia testudinis</name>
    <dbReference type="NCBI Taxonomy" id="2816950"/>
    <lineage>
        <taxon>Bacteria</taxon>
        <taxon>Pseudomonadati</taxon>
        <taxon>Pseudomonadota</taxon>
        <taxon>Betaproteobacteria</taxon>
        <taxon>Burkholderiales</taxon>
        <taxon>Comamonadaceae</taxon>
        <taxon>Ottowia</taxon>
    </lineage>
</organism>
<evidence type="ECO:0000256" key="1">
    <source>
        <dbReference type="SAM" id="MobiDB-lite"/>
    </source>
</evidence>
<dbReference type="AlphaFoldDB" id="A0A975H3P6"/>
<evidence type="ECO:0000313" key="4">
    <source>
        <dbReference type="EMBL" id="QTD45466.1"/>
    </source>
</evidence>
<reference evidence="4" key="1">
    <citation type="submission" date="2021-03" db="EMBL/GenBank/DDBJ databases">
        <title>Ottowia sp. 27C isolated from the cloaca of a Giant Asian pond turtle (Heosemys grandis).</title>
        <authorList>
            <person name="Spergser J."/>
            <person name="Busse H.-J."/>
        </authorList>
    </citation>
    <scope>NUCLEOTIDE SEQUENCE</scope>
    <source>
        <strain evidence="4">27C</strain>
    </source>
</reference>